<dbReference type="GeneID" id="103309656"/>
<dbReference type="AlphaFoldDB" id="A0A8R2F8S3"/>
<dbReference type="KEGG" id="api:103309656"/>
<proteinExistence type="predicted"/>
<dbReference type="PANTHER" id="PTHR45913">
    <property type="entry name" value="EPM2A-INTERACTING PROTEIN 1"/>
    <property type="match status" value="1"/>
</dbReference>
<reference evidence="1" key="2">
    <citation type="submission" date="2022-06" db="UniProtKB">
        <authorList>
            <consortium name="EnsemblMetazoa"/>
        </authorList>
    </citation>
    <scope>IDENTIFICATION</scope>
</reference>
<dbReference type="EnsemblMetazoa" id="XM_008185654.1">
    <property type="protein sequence ID" value="XP_008183876.1"/>
    <property type="gene ID" value="LOC103309656"/>
</dbReference>
<dbReference type="Proteomes" id="UP000007819">
    <property type="component" value="Unassembled WGS sequence"/>
</dbReference>
<organism evidence="1 2">
    <name type="scientific">Acyrthosiphon pisum</name>
    <name type="common">Pea aphid</name>
    <dbReference type="NCBI Taxonomy" id="7029"/>
    <lineage>
        <taxon>Eukaryota</taxon>
        <taxon>Metazoa</taxon>
        <taxon>Ecdysozoa</taxon>
        <taxon>Arthropoda</taxon>
        <taxon>Hexapoda</taxon>
        <taxon>Insecta</taxon>
        <taxon>Pterygota</taxon>
        <taxon>Neoptera</taxon>
        <taxon>Paraneoptera</taxon>
        <taxon>Hemiptera</taxon>
        <taxon>Sternorrhyncha</taxon>
        <taxon>Aphidomorpha</taxon>
        <taxon>Aphidoidea</taxon>
        <taxon>Aphididae</taxon>
        <taxon>Macrosiphini</taxon>
        <taxon>Acyrthosiphon</taxon>
    </lineage>
</organism>
<evidence type="ECO:0000313" key="2">
    <source>
        <dbReference type="Proteomes" id="UP000007819"/>
    </source>
</evidence>
<reference evidence="2" key="1">
    <citation type="submission" date="2010-06" db="EMBL/GenBank/DDBJ databases">
        <authorList>
            <person name="Jiang H."/>
            <person name="Abraham K."/>
            <person name="Ali S."/>
            <person name="Alsbrooks S.L."/>
            <person name="Anim B.N."/>
            <person name="Anosike U.S."/>
            <person name="Attaway T."/>
            <person name="Bandaranaike D.P."/>
            <person name="Battles P.K."/>
            <person name="Bell S.N."/>
            <person name="Bell A.V."/>
            <person name="Beltran B."/>
            <person name="Bickham C."/>
            <person name="Bustamante Y."/>
            <person name="Caleb T."/>
            <person name="Canada A."/>
            <person name="Cardenas V."/>
            <person name="Carter K."/>
            <person name="Chacko J."/>
            <person name="Chandrabose M.N."/>
            <person name="Chavez D."/>
            <person name="Chavez A."/>
            <person name="Chen L."/>
            <person name="Chu H.-S."/>
            <person name="Claassen K.J."/>
            <person name="Cockrell R."/>
            <person name="Collins M."/>
            <person name="Cooper J.A."/>
            <person name="Cree A."/>
            <person name="Curry S.M."/>
            <person name="Da Y."/>
            <person name="Dao M.D."/>
            <person name="Das B."/>
            <person name="Davila M.-L."/>
            <person name="Davy-Carroll L."/>
            <person name="Denson S."/>
            <person name="Dinh H."/>
            <person name="Ebong V.E."/>
            <person name="Edwards J.R."/>
            <person name="Egan A."/>
            <person name="El-Daye J."/>
            <person name="Escobedo L."/>
            <person name="Fernandez S."/>
            <person name="Fernando P.R."/>
            <person name="Flagg N."/>
            <person name="Forbes L.D."/>
            <person name="Fowler R.G."/>
            <person name="Fu Q."/>
            <person name="Gabisi R.A."/>
            <person name="Ganer J."/>
            <person name="Garbino Pronczuk A."/>
            <person name="Garcia R.M."/>
            <person name="Garner T."/>
            <person name="Garrett T.E."/>
            <person name="Gonzalez D.A."/>
            <person name="Hamid H."/>
            <person name="Hawkins E.S."/>
            <person name="Hirani K."/>
            <person name="Hogues M.E."/>
            <person name="Hollins B."/>
            <person name="Hsiao C.-H."/>
            <person name="Jabil R."/>
            <person name="James M.L."/>
            <person name="Jhangiani S.N."/>
            <person name="Johnson B."/>
            <person name="Johnson Q."/>
            <person name="Joshi V."/>
            <person name="Kalu J.B."/>
            <person name="Kam C."/>
            <person name="Kashfia A."/>
            <person name="Keebler J."/>
            <person name="Kisamo H."/>
            <person name="Kovar C.L."/>
            <person name="Lago L.A."/>
            <person name="Lai C.-Y."/>
            <person name="Laidlaw J."/>
            <person name="Lara F."/>
            <person name="Le T.-K."/>
            <person name="Lee S.L."/>
            <person name="Legall F.H."/>
            <person name="Lemon S.J."/>
            <person name="Lewis L.R."/>
            <person name="Li B."/>
            <person name="Liu Y."/>
            <person name="Liu Y.-S."/>
            <person name="Lopez J."/>
            <person name="Lozado R.J."/>
            <person name="Lu J."/>
            <person name="Madu R.C."/>
            <person name="Maheshwari M."/>
            <person name="Maheshwari R."/>
            <person name="Malloy K."/>
            <person name="Martinez E."/>
            <person name="Mathew T."/>
            <person name="Mercado I.C."/>
            <person name="Mercado C."/>
            <person name="Meyer B."/>
            <person name="Montgomery K."/>
            <person name="Morgan M.B."/>
            <person name="Munidasa M."/>
            <person name="Nazareth L.V."/>
            <person name="Nelson J."/>
            <person name="Ng B.M."/>
            <person name="Nguyen N.B."/>
            <person name="Nguyen P.Q."/>
            <person name="Nguyen T."/>
            <person name="Obregon M."/>
            <person name="Okwuonu G.O."/>
            <person name="Onwere C.G."/>
            <person name="Orozco G."/>
            <person name="Parra A."/>
            <person name="Patel S."/>
            <person name="Patil S."/>
            <person name="Perez A."/>
            <person name="Perez Y."/>
            <person name="Pham C."/>
            <person name="Primus E.L."/>
            <person name="Pu L.-L."/>
            <person name="Puazo M."/>
            <person name="Qin X."/>
            <person name="Quiroz J.B."/>
            <person name="Reese J."/>
            <person name="Richards S."/>
            <person name="Rives C.M."/>
            <person name="Robberts R."/>
            <person name="Ruiz S.J."/>
            <person name="Ruiz M.J."/>
            <person name="Santibanez J."/>
            <person name="Schneider B.W."/>
            <person name="Sisson I."/>
            <person name="Smith M."/>
            <person name="Sodergren E."/>
            <person name="Song X.-Z."/>
            <person name="Song B.B."/>
            <person name="Summersgill H."/>
            <person name="Thelus R."/>
            <person name="Thornton R.D."/>
            <person name="Trejos Z.Y."/>
            <person name="Usmani K."/>
            <person name="Vattathil S."/>
            <person name="Villasana D."/>
            <person name="Walker D.L."/>
            <person name="Wang S."/>
            <person name="Wang K."/>
            <person name="White C.S."/>
            <person name="Williams A.C."/>
            <person name="Williamson J."/>
            <person name="Wilson K."/>
            <person name="Woghiren I.O."/>
            <person name="Woodworth J.R."/>
            <person name="Worley K.C."/>
            <person name="Wright R.A."/>
            <person name="Wu W."/>
            <person name="Young L."/>
            <person name="Zhang L."/>
            <person name="Zhang J."/>
            <person name="Zhu Y."/>
            <person name="Muzny D.M."/>
            <person name="Weinstock G."/>
            <person name="Gibbs R.A."/>
        </authorList>
    </citation>
    <scope>NUCLEOTIDE SEQUENCE [LARGE SCALE GENOMIC DNA]</scope>
    <source>
        <strain evidence="2">LSR1</strain>
    </source>
</reference>
<accession>A0A8R2F8S3</accession>
<keyword evidence="2" id="KW-1185">Reference proteome</keyword>
<dbReference type="PANTHER" id="PTHR45913:SF19">
    <property type="entry name" value="LOW QUALITY PROTEIN: ZINC FINGER BED DOMAIN-CONTAINING PROTEIN 5-LIKE"/>
    <property type="match status" value="1"/>
</dbReference>
<dbReference type="RefSeq" id="XP_008183876.1">
    <property type="nucleotide sequence ID" value="XM_008185654.1"/>
</dbReference>
<name>A0A8R2F8S3_ACYPI</name>
<protein>
    <recommendedName>
        <fullName evidence="3">Zinc finger BED domain-containing protein 5</fullName>
    </recommendedName>
</protein>
<evidence type="ECO:0000313" key="1">
    <source>
        <dbReference type="EnsemblMetazoa" id="XP_008183876.1"/>
    </source>
</evidence>
<sequence>MDKFLIKRPMNSDDESVIETKVRKVLEMSSDVKTSRKVNKKDRKYQDSYIKFGFTFDVEKGEPKCVICLERLASESMKPSNLKRHLVTKHPQFQHKEEDFFKRYENSIEVQKNTMRNFSSVPKKALAASLEASYLIAKTKKPHSIGESLVLPAAIKIVSIMHGESYKNELKMIPLSRDTVSRRIENMSDNIKSQLLNRLRGNYYAMQLDESTDITNLAQLLVYKDVRLEMIFLFL</sequence>
<dbReference type="OrthoDB" id="10067200at2759"/>
<evidence type="ECO:0008006" key="3">
    <source>
        <dbReference type="Google" id="ProtNLM"/>
    </source>
</evidence>